<gene>
    <name evidence="2" type="ORF">NQU55_28950</name>
</gene>
<protein>
    <submittedName>
        <fullName evidence="2">Uncharacterized protein</fullName>
    </submittedName>
</protein>
<feature type="compositionally biased region" description="Polar residues" evidence="1">
    <location>
        <begin position="310"/>
        <end position="319"/>
    </location>
</feature>
<evidence type="ECO:0000313" key="3">
    <source>
        <dbReference type="Proteomes" id="UP001142374"/>
    </source>
</evidence>
<feature type="region of interest" description="Disordered" evidence="1">
    <location>
        <begin position="1"/>
        <end position="20"/>
    </location>
</feature>
<reference evidence="2" key="1">
    <citation type="submission" date="2022-06" db="EMBL/GenBank/DDBJ databases">
        <title>WGS of actinobacteria.</title>
        <authorList>
            <person name="Thawai C."/>
        </authorList>
    </citation>
    <scope>NUCLEOTIDE SEQUENCE</scope>
    <source>
        <strain evidence="2">AA8</strain>
    </source>
</reference>
<keyword evidence="3" id="KW-1185">Reference proteome</keyword>
<accession>A0A9X2RP91</accession>
<sequence>MSGQTGAWEGEGYSLSPEQNRVVTERWERAAAARDRMDAMMKDVQQETAQSHGGELQGLEYSLKDVDSFRRKAATALEEHDIPVEKTARKVNDLNRYTLTFEPDSYTEGVEQTYERLRESGYEPTAEKNTWQDPVYKGVNTTWQHTESEEKFELQFHTPDSFKAKMENHELYEISRGNEINELAAGDKRLAKSYLDAANHLQNERYKNVKVPPGQERIGEQKIWAKLDPDVPREHVELIRQKEAEKLAENAVKAQAKAAAKAQAEQALLGLDGPGLGETQGLRNRLATKPPAEEPRQKTTAPRIDPVPAHSQSRGPVVR</sequence>
<dbReference type="AlphaFoldDB" id="A0A9X2RP91"/>
<proteinExistence type="predicted"/>
<dbReference type="RefSeq" id="WP_168091917.1">
    <property type="nucleotide sequence ID" value="NZ_JAATER010000045.1"/>
</dbReference>
<evidence type="ECO:0000256" key="1">
    <source>
        <dbReference type="SAM" id="MobiDB-lite"/>
    </source>
</evidence>
<dbReference type="Proteomes" id="UP001142374">
    <property type="component" value="Unassembled WGS sequence"/>
</dbReference>
<evidence type="ECO:0000313" key="2">
    <source>
        <dbReference type="EMBL" id="MCQ8773757.1"/>
    </source>
</evidence>
<dbReference type="EMBL" id="JANIID010000033">
    <property type="protein sequence ID" value="MCQ8773757.1"/>
    <property type="molecule type" value="Genomic_DNA"/>
</dbReference>
<organism evidence="2 3">
    <name type="scientific">Streptomyces telluris</name>
    <dbReference type="NCBI Taxonomy" id="2720021"/>
    <lineage>
        <taxon>Bacteria</taxon>
        <taxon>Bacillati</taxon>
        <taxon>Actinomycetota</taxon>
        <taxon>Actinomycetes</taxon>
        <taxon>Kitasatosporales</taxon>
        <taxon>Streptomycetaceae</taxon>
        <taxon>Streptomyces</taxon>
    </lineage>
</organism>
<comment type="caution">
    <text evidence="2">The sequence shown here is derived from an EMBL/GenBank/DDBJ whole genome shotgun (WGS) entry which is preliminary data.</text>
</comment>
<name>A0A9X2RP91_9ACTN</name>
<feature type="region of interest" description="Disordered" evidence="1">
    <location>
        <begin position="271"/>
        <end position="319"/>
    </location>
</feature>